<dbReference type="PANTHER" id="PTHR45566">
    <property type="entry name" value="HTH-TYPE TRANSCRIPTIONAL REGULATOR YHJB-RELATED"/>
    <property type="match status" value="1"/>
</dbReference>
<dbReference type="GO" id="GO:0000160">
    <property type="term" value="P:phosphorelay signal transduction system"/>
    <property type="evidence" value="ECO:0007669"/>
    <property type="project" value="UniProtKB-KW"/>
</dbReference>
<dbReference type="SUPFAM" id="SSF52172">
    <property type="entry name" value="CheY-like"/>
    <property type="match status" value="1"/>
</dbReference>
<name>A0A510Y7V2_MARHA</name>
<evidence type="ECO:0000256" key="3">
    <source>
        <dbReference type="ARBA" id="ARBA00023015"/>
    </source>
</evidence>
<gene>
    <name evidence="8" type="ORF">MHA01_23440</name>
</gene>
<dbReference type="PANTHER" id="PTHR45566:SF2">
    <property type="entry name" value="NARL SUBFAMILY"/>
    <property type="match status" value="1"/>
</dbReference>
<protein>
    <recommendedName>
        <fullName evidence="7">Response regulatory domain-containing protein</fullName>
    </recommendedName>
</protein>
<organism evidence="8 9">
    <name type="scientific">Marinococcus halophilus</name>
    <dbReference type="NCBI Taxonomy" id="1371"/>
    <lineage>
        <taxon>Bacteria</taxon>
        <taxon>Bacillati</taxon>
        <taxon>Bacillota</taxon>
        <taxon>Bacilli</taxon>
        <taxon>Bacillales</taxon>
        <taxon>Bacillaceae</taxon>
        <taxon>Marinococcus</taxon>
    </lineage>
</organism>
<feature type="domain" description="Response regulatory" evidence="7">
    <location>
        <begin position="5"/>
        <end position="123"/>
    </location>
</feature>
<keyword evidence="3" id="KW-0805">Transcription regulation</keyword>
<evidence type="ECO:0000256" key="5">
    <source>
        <dbReference type="ARBA" id="ARBA00023163"/>
    </source>
</evidence>
<accession>A0A510Y7V2</accession>
<dbReference type="STRING" id="1371.GCA_900166605_01004"/>
<comment type="caution">
    <text evidence="8">The sequence shown here is derived from an EMBL/GenBank/DDBJ whole genome shotgun (WGS) entry which is preliminary data.</text>
</comment>
<reference evidence="8 9" key="1">
    <citation type="submission" date="2019-07" db="EMBL/GenBank/DDBJ databases">
        <title>Whole genome shotgun sequence of Marinococcus halophilus NBRC 102359.</title>
        <authorList>
            <person name="Hosoyama A."/>
            <person name="Uohara A."/>
            <person name="Ohji S."/>
            <person name="Ichikawa N."/>
        </authorList>
    </citation>
    <scope>NUCLEOTIDE SEQUENCE [LARGE SCALE GENOMIC DNA]</scope>
    <source>
        <strain evidence="8 9">NBRC 102359</strain>
    </source>
</reference>
<dbReference type="InterPro" id="IPR011006">
    <property type="entry name" value="CheY-like_superfamily"/>
</dbReference>
<evidence type="ECO:0000259" key="7">
    <source>
        <dbReference type="PROSITE" id="PS50110"/>
    </source>
</evidence>
<dbReference type="InterPro" id="IPR036388">
    <property type="entry name" value="WH-like_DNA-bd_sf"/>
</dbReference>
<dbReference type="EMBL" id="BJUN01000014">
    <property type="protein sequence ID" value="GEK59439.1"/>
    <property type="molecule type" value="Genomic_DNA"/>
</dbReference>
<dbReference type="Gene3D" id="1.10.10.10">
    <property type="entry name" value="Winged helix-like DNA-binding domain superfamily/Winged helix DNA-binding domain"/>
    <property type="match status" value="1"/>
</dbReference>
<dbReference type="Proteomes" id="UP000321051">
    <property type="component" value="Unassembled WGS sequence"/>
</dbReference>
<dbReference type="SMART" id="SM00448">
    <property type="entry name" value="REC"/>
    <property type="match status" value="1"/>
</dbReference>
<dbReference type="RefSeq" id="WP_158219173.1">
    <property type="nucleotide sequence ID" value="NZ_BJUN01000014.1"/>
</dbReference>
<dbReference type="InterPro" id="IPR001789">
    <property type="entry name" value="Sig_transdc_resp-reg_receiver"/>
</dbReference>
<keyword evidence="5" id="KW-0804">Transcription</keyword>
<proteinExistence type="predicted"/>
<dbReference type="CDD" id="cd00156">
    <property type="entry name" value="REC"/>
    <property type="match status" value="1"/>
</dbReference>
<keyword evidence="6" id="KW-0597">Phosphoprotein</keyword>
<sequence>MPQIRVAIIEDDSIWSTLLSEYLEQQGGMHVSVIAKSYEEALAIDIKQIDIALIDLSLDKDQEELQGLKLTKAFQERSFNHAIVLTSWDDEDTIDEAFQAGAVNYITKNSYEDLPIMIQSVYAGKPLIHGDAAQTLLKSYRQEKDMRDLTPPEKEVYILHKKGCTKKDIAQKLIKSPETIKMQLREAKKKVKKAKNF</sequence>
<keyword evidence="2" id="KW-0902">Two-component regulatory system</keyword>
<dbReference type="InterPro" id="IPR051015">
    <property type="entry name" value="EvgA-like"/>
</dbReference>
<evidence type="ECO:0000256" key="2">
    <source>
        <dbReference type="ARBA" id="ARBA00023012"/>
    </source>
</evidence>
<dbReference type="AlphaFoldDB" id="A0A510Y7V2"/>
<keyword evidence="9" id="KW-1185">Reference proteome</keyword>
<evidence type="ECO:0000256" key="6">
    <source>
        <dbReference type="PROSITE-ProRule" id="PRU00169"/>
    </source>
</evidence>
<dbReference type="Gene3D" id="3.40.50.2300">
    <property type="match status" value="1"/>
</dbReference>
<dbReference type="GO" id="GO:0006355">
    <property type="term" value="P:regulation of DNA-templated transcription"/>
    <property type="evidence" value="ECO:0007669"/>
    <property type="project" value="InterPro"/>
</dbReference>
<dbReference type="GO" id="GO:0005737">
    <property type="term" value="C:cytoplasm"/>
    <property type="evidence" value="ECO:0007669"/>
    <property type="project" value="UniProtKB-SubCell"/>
</dbReference>
<dbReference type="Pfam" id="PF00072">
    <property type="entry name" value="Response_reg"/>
    <property type="match status" value="1"/>
</dbReference>
<keyword evidence="4" id="KW-0238">DNA-binding</keyword>
<feature type="modified residue" description="4-aspartylphosphate" evidence="6">
    <location>
        <position position="55"/>
    </location>
</feature>
<dbReference type="InterPro" id="IPR016032">
    <property type="entry name" value="Sig_transdc_resp-reg_C-effctor"/>
</dbReference>
<evidence type="ECO:0000313" key="9">
    <source>
        <dbReference type="Proteomes" id="UP000321051"/>
    </source>
</evidence>
<evidence type="ECO:0000313" key="8">
    <source>
        <dbReference type="EMBL" id="GEK59439.1"/>
    </source>
</evidence>
<evidence type="ECO:0000256" key="1">
    <source>
        <dbReference type="ARBA" id="ARBA00004496"/>
    </source>
</evidence>
<comment type="subcellular location">
    <subcellularLocation>
        <location evidence="1">Cytoplasm</location>
    </subcellularLocation>
</comment>
<dbReference type="PROSITE" id="PS50110">
    <property type="entry name" value="RESPONSE_REGULATORY"/>
    <property type="match status" value="1"/>
</dbReference>
<dbReference type="SUPFAM" id="SSF46894">
    <property type="entry name" value="C-terminal effector domain of the bipartite response regulators"/>
    <property type="match status" value="1"/>
</dbReference>
<evidence type="ECO:0000256" key="4">
    <source>
        <dbReference type="ARBA" id="ARBA00023125"/>
    </source>
</evidence>
<dbReference type="GO" id="GO:0003677">
    <property type="term" value="F:DNA binding"/>
    <property type="evidence" value="ECO:0007669"/>
    <property type="project" value="UniProtKB-KW"/>
</dbReference>